<organism evidence="9 10">
    <name type="scientific">Vairimorpha apis BRL 01</name>
    <dbReference type="NCBI Taxonomy" id="1037528"/>
    <lineage>
        <taxon>Eukaryota</taxon>
        <taxon>Fungi</taxon>
        <taxon>Fungi incertae sedis</taxon>
        <taxon>Microsporidia</taxon>
        <taxon>Nosematidae</taxon>
        <taxon>Vairimorpha</taxon>
    </lineage>
</organism>
<dbReference type="HOGENOM" id="CLU_143647_0_0_1"/>
<dbReference type="InterPro" id="IPR040176">
    <property type="entry name" value="RNF121/RNF175"/>
</dbReference>
<protein>
    <submittedName>
        <fullName evidence="9">Ring finger protein 121</fullName>
    </submittedName>
</protein>
<name>T0LCE7_9MICR</name>
<feature type="transmembrane region" description="Helical" evidence="7">
    <location>
        <begin position="122"/>
        <end position="144"/>
    </location>
</feature>
<evidence type="ECO:0000313" key="9">
    <source>
        <dbReference type="EMBL" id="EQB61954.1"/>
    </source>
</evidence>
<dbReference type="Gene3D" id="3.30.40.10">
    <property type="entry name" value="Zinc/RING finger domain, C3HC4 (zinc finger)"/>
    <property type="match status" value="1"/>
</dbReference>
<dbReference type="GO" id="GO:0008270">
    <property type="term" value="F:zinc ion binding"/>
    <property type="evidence" value="ECO:0007669"/>
    <property type="project" value="UniProtKB-KW"/>
</dbReference>
<evidence type="ECO:0000313" key="10">
    <source>
        <dbReference type="Proteomes" id="UP000053780"/>
    </source>
</evidence>
<dbReference type="Pfam" id="PF13639">
    <property type="entry name" value="zf-RING_2"/>
    <property type="match status" value="1"/>
</dbReference>
<dbReference type="PANTHER" id="PTHR13407:SF0">
    <property type="entry name" value="FI05221P"/>
    <property type="match status" value="1"/>
</dbReference>
<keyword evidence="10" id="KW-1185">Reference proteome</keyword>
<dbReference type="SUPFAM" id="SSF57850">
    <property type="entry name" value="RING/U-box"/>
    <property type="match status" value="1"/>
</dbReference>
<evidence type="ECO:0000256" key="7">
    <source>
        <dbReference type="SAM" id="Phobius"/>
    </source>
</evidence>
<dbReference type="AlphaFoldDB" id="T0LCE7"/>
<proteinExistence type="predicted"/>
<dbReference type="EMBL" id="KE647058">
    <property type="protein sequence ID" value="EQB61954.1"/>
    <property type="molecule type" value="Genomic_DNA"/>
</dbReference>
<feature type="domain" description="RING-type" evidence="8">
    <location>
        <begin position="60"/>
        <end position="103"/>
    </location>
</feature>
<evidence type="ECO:0000256" key="3">
    <source>
        <dbReference type="ARBA" id="ARBA00022723"/>
    </source>
</evidence>
<dbReference type="InterPro" id="IPR001841">
    <property type="entry name" value="Znf_RING"/>
</dbReference>
<dbReference type="PANTHER" id="PTHR13407">
    <property type="entry name" value="RNF121 PROTEIN"/>
    <property type="match status" value="1"/>
</dbReference>
<keyword evidence="6" id="KW-0863">Zinc-finger</keyword>
<feature type="transmembrane region" description="Helical" evidence="7">
    <location>
        <begin position="12"/>
        <end position="34"/>
    </location>
</feature>
<dbReference type="GO" id="GO:0036503">
    <property type="term" value="P:ERAD pathway"/>
    <property type="evidence" value="ECO:0007669"/>
    <property type="project" value="TreeGrafter"/>
</dbReference>
<keyword evidence="3" id="KW-0479">Metal-binding</keyword>
<comment type="subcellular location">
    <subcellularLocation>
        <location evidence="1">Membrane</location>
        <topology evidence="1">Multi-pass membrane protein</topology>
    </subcellularLocation>
</comment>
<keyword evidence="5 7" id="KW-0472">Membrane</keyword>
<keyword evidence="2 7" id="KW-0812">Transmembrane</keyword>
<evidence type="ECO:0000259" key="8">
    <source>
        <dbReference type="PROSITE" id="PS50089"/>
    </source>
</evidence>
<dbReference type="Proteomes" id="UP000053780">
    <property type="component" value="Unassembled WGS sequence"/>
</dbReference>
<dbReference type="InterPro" id="IPR013083">
    <property type="entry name" value="Znf_RING/FYVE/PHD"/>
</dbReference>
<keyword evidence="6" id="KW-0862">Zinc</keyword>
<dbReference type="GO" id="GO:0005789">
    <property type="term" value="C:endoplasmic reticulum membrane"/>
    <property type="evidence" value="ECO:0007669"/>
    <property type="project" value="TreeGrafter"/>
</dbReference>
<evidence type="ECO:0000256" key="6">
    <source>
        <dbReference type="PROSITE-ProRule" id="PRU00175"/>
    </source>
</evidence>
<dbReference type="GO" id="GO:0061630">
    <property type="term" value="F:ubiquitin protein ligase activity"/>
    <property type="evidence" value="ECO:0007669"/>
    <property type="project" value="TreeGrafter"/>
</dbReference>
<sequence length="154" mass="18411">MSFFFFPSKIGKFFLSLLFNLYFGILSREMIFFFSETMAFNTGYYSKEGIPTKNNNNSICMICTKVFDNSEMIHTLICNHSFHEQCIKGWCMIAKKNSCPYCKKGVDLERIPKDIWYKTETWFYPLINTFRNFIVFAIFMFVYFTCKMYALKHN</sequence>
<dbReference type="GO" id="GO:0000139">
    <property type="term" value="C:Golgi membrane"/>
    <property type="evidence" value="ECO:0007669"/>
    <property type="project" value="TreeGrafter"/>
</dbReference>
<accession>T0LCE7</accession>
<dbReference type="PROSITE" id="PS50089">
    <property type="entry name" value="ZF_RING_2"/>
    <property type="match status" value="1"/>
</dbReference>
<dbReference type="OrthoDB" id="8062037at2759"/>
<dbReference type="VEuPathDB" id="MicrosporidiaDB:NAPIS_ORF00481"/>
<evidence type="ECO:0000256" key="5">
    <source>
        <dbReference type="ARBA" id="ARBA00023136"/>
    </source>
</evidence>
<evidence type="ECO:0000256" key="1">
    <source>
        <dbReference type="ARBA" id="ARBA00004141"/>
    </source>
</evidence>
<gene>
    <name evidence="9" type="ORF">NAPIS_ORF00481</name>
</gene>
<evidence type="ECO:0000256" key="4">
    <source>
        <dbReference type="ARBA" id="ARBA00022989"/>
    </source>
</evidence>
<keyword evidence="4 7" id="KW-1133">Transmembrane helix</keyword>
<reference evidence="9 10" key="1">
    <citation type="journal article" date="2013" name="BMC Genomics">
        <title>Genome sequencing and comparative genomics of honey bee microsporidia, Nosema apis reveal novel insights into host-parasite interactions.</title>
        <authorList>
            <person name="Chen Yp."/>
            <person name="Pettis J.S."/>
            <person name="Zhao Y."/>
            <person name="Liu X."/>
            <person name="Tallon L.J."/>
            <person name="Sadzewicz L.D."/>
            <person name="Li R."/>
            <person name="Zheng H."/>
            <person name="Huang S."/>
            <person name="Zhang X."/>
            <person name="Hamilton M.C."/>
            <person name="Pernal S.F."/>
            <person name="Melathopoulos A.P."/>
            <person name="Yan X."/>
            <person name="Evans J.D."/>
        </authorList>
    </citation>
    <scope>NUCLEOTIDE SEQUENCE [LARGE SCALE GENOMIC DNA]</scope>
    <source>
        <strain evidence="9 10">BRL 01</strain>
    </source>
</reference>
<evidence type="ECO:0000256" key="2">
    <source>
        <dbReference type="ARBA" id="ARBA00022692"/>
    </source>
</evidence>